<evidence type="ECO:0000313" key="4">
    <source>
        <dbReference type="Proteomes" id="UP000184212"/>
    </source>
</evidence>
<organism evidence="3 4">
    <name type="scientific">Chryseolinea serpens</name>
    <dbReference type="NCBI Taxonomy" id="947013"/>
    <lineage>
        <taxon>Bacteria</taxon>
        <taxon>Pseudomonadati</taxon>
        <taxon>Bacteroidota</taxon>
        <taxon>Cytophagia</taxon>
        <taxon>Cytophagales</taxon>
        <taxon>Fulvivirgaceae</taxon>
        <taxon>Chryseolinea</taxon>
    </lineage>
</organism>
<dbReference type="EMBL" id="FQWQ01000004">
    <property type="protein sequence ID" value="SHH79033.1"/>
    <property type="molecule type" value="Genomic_DNA"/>
</dbReference>
<accession>A0A1M5VVR6</accession>
<keyword evidence="3" id="KW-0808">Transferase</keyword>
<dbReference type="GO" id="GO:0016020">
    <property type="term" value="C:membrane"/>
    <property type="evidence" value="ECO:0007669"/>
    <property type="project" value="TreeGrafter"/>
</dbReference>
<dbReference type="InterPro" id="IPR050879">
    <property type="entry name" value="Acyltransferase_3"/>
</dbReference>
<keyword evidence="1" id="KW-0472">Membrane</keyword>
<dbReference type="STRING" id="947013.SAMN04488109_5433"/>
<evidence type="ECO:0000256" key="1">
    <source>
        <dbReference type="SAM" id="Phobius"/>
    </source>
</evidence>
<dbReference type="InterPro" id="IPR002656">
    <property type="entry name" value="Acyl_transf_3_dom"/>
</dbReference>
<gene>
    <name evidence="3" type="ORF">SAMN04488109_5433</name>
</gene>
<keyword evidence="3" id="KW-0378">Hydrolase</keyword>
<keyword evidence="1" id="KW-1133">Transmembrane helix</keyword>
<keyword evidence="3" id="KW-0012">Acyltransferase</keyword>
<dbReference type="Proteomes" id="UP000184212">
    <property type="component" value="Unassembled WGS sequence"/>
</dbReference>
<feature type="transmembrane region" description="Helical" evidence="1">
    <location>
        <begin position="294"/>
        <end position="315"/>
    </location>
</feature>
<protein>
    <submittedName>
        <fullName evidence="3">Peptidoglycan/LPS O-acetylase OafA/YrhL, contains acyltransferase and SGNH-hydrolase domains</fullName>
    </submittedName>
</protein>
<dbReference type="PANTHER" id="PTHR23028">
    <property type="entry name" value="ACETYLTRANSFERASE"/>
    <property type="match status" value="1"/>
</dbReference>
<feature type="transmembrane region" description="Helical" evidence="1">
    <location>
        <begin position="220"/>
        <end position="239"/>
    </location>
</feature>
<keyword evidence="4" id="KW-1185">Reference proteome</keyword>
<dbReference type="Pfam" id="PF01757">
    <property type="entry name" value="Acyl_transf_3"/>
    <property type="match status" value="1"/>
</dbReference>
<dbReference type="GO" id="GO:0016747">
    <property type="term" value="F:acyltransferase activity, transferring groups other than amino-acyl groups"/>
    <property type="evidence" value="ECO:0007669"/>
    <property type="project" value="InterPro"/>
</dbReference>
<feature type="transmembrane region" description="Helical" evidence="1">
    <location>
        <begin position="71"/>
        <end position="91"/>
    </location>
</feature>
<dbReference type="AlphaFoldDB" id="A0A1M5VVR6"/>
<reference evidence="3 4" key="1">
    <citation type="submission" date="2016-11" db="EMBL/GenBank/DDBJ databases">
        <authorList>
            <person name="Jaros S."/>
            <person name="Januszkiewicz K."/>
            <person name="Wedrychowicz H."/>
        </authorList>
    </citation>
    <scope>NUCLEOTIDE SEQUENCE [LARGE SCALE GENOMIC DNA]</scope>
    <source>
        <strain evidence="3 4">DSM 24574</strain>
    </source>
</reference>
<feature type="transmembrane region" description="Helical" evidence="1">
    <location>
        <begin position="29"/>
        <end position="50"/>
    </location>
</feature>
<proteinExistence type="predicted"/>
<evidence type="ECO:0000313" key="3">
    <source>
        <dbReference type="EMBL" id="SHH79033.1"/>
    </source>
</evidence>
<evidence type="ECO:0000259" key="2">
    <source>
        <dbReference type="Pfam" id="PF01757"/>
    </source>
</evidence>
<feature type="transmembrane region" description="Helical" evidence="1">
    <location>
        <begin position="264"/>
        <end position="282"/>
    </location>
</feature>
<name>A0A1M5VVR6_9BACT</name>
<dbReference type="PANTHER" id="PTHR23028:SF53">
    <property type="entry name" value="ACYL_TRANSF_3 DOMAIN-CONTAINING PROTEIN"/>
    <property type="match status" value="1"/>
</dbReference>
<dbReference type="GO" id="GO:0016787">
    <property type="term" value="F:hydrolase activity"/>
    <property type="evidence" value="ECO:0007669"/>
    <property type="project" value="UniProtKB-KW"/>
</dbReference>
<feature type="transmembrane region" description="Helical" evidence="1">
    <location>
        <begin position="152"/>
        <end position="175"/>
    </location>
</feature>
<dbReference type="OrthoDB" id="9796461at2"/>
<dbReference type="GO" id="GO:0000271">
    <property type="term" value="P:polysaccharide biosynthetic process"/>
    <property type="evidence" value="ECO:0007669"/>
    <property type="project" value="TreeGrafter"/>
</dbReference>
<sequence length="372" mass="43732">MNYVKNLDGIRGFAIVLVMFFHYDYLIEAGWVGVQLFFVLSGFLITTILMQDRENQPLGHYLKGFYWRRTLRIFPIYYLYLLIVALVYAKFHTPEDFKQTAPFLFTYTYNLFPLVYEFSFDIFFTHFWSLSIEEQFYLFWPIVVYFLSTRQLRVLLVVMILVAPVIRFWLANYLLDDGISKDFTEQIVYRFTFSQWDAFAFGAAIPVFKLQASTFNPYKLLMAGMALFVGFGIFNYKMLLAEGENVGLTSFGFPLGVLNNYQHVWSYSLLSLVCMGFILICVKYSHNIVVKTVFGNPFMVFLGRISYGLYVYHWVIWMAFGRFLKPYFAFPLLGFVCYSVICIGVAYLSFILIEKPLLSFKNKFFHRNQIAT</sequence>
<feature type="transmembrane region" description="Helical" evidence="1">
    <location>
        <begin position="327"/>
        <end position="353"/>
    </location>
</feature>
<feature type="domain" description="Acyltransferase 3" evidence="2">
    <location>
        <begin position="5"/>
        <end position="348"/>
    </location>
</feature>
<feature type="transmembrane region" description="Helical" evidence="1">
    <location>
        <begin position="187"/>
        <end position="208"/>
    </location>
</feature>
<keyword evidence="1" id="KW-0812">Transmembrane</keyword>
<dbReference type="RefSeq" id="WP_073140876.1">
    <property type="nucleotide sequence ID" value="NZ_FQWQ01000004.1"/>
</dbReference>